<accession>A0A2V3IIG7</accession>
<sequence>MAVVGFKDGAKKTIHFNANANALQDIIDFEAHCFVYAATVPRLEVLQEIFNVFLVMRFEYRTKKIVERSAR</sequence>
<evidence type="ECO:0000313" key="1">
    <source>
        <dbReference type="EMBL" id="PXF41862.1"/>
    </source>
</evidence>
<evidence type="ECO:0000313" key="2">
    <source>
        <dbReference type="Proteomes" id="UP000247409"/>
    </source>
</evidence>
<dbReference type="EMBL" id="NBIV01000189">
    <property type="protein sequence ID" value="PXF41862.1"/>
    <property type="molecule type" value="Genomic_DNA"/>
</dbReference>
<name>A0A2V3IIG7_9FLOR</name>
<reference evidence="1 2" key="1">
    <citation type="journal article" date="2018" name="Mol. Biol. Evol.">
        <title>Analysis of the draft genome of the red seaweed Gracilariopsis chorda provides insights into genome size evolution in Rhodophyta.</title>
        <authorList>
            <person name="Lee J."/>
            <person name="Yang E.C."/>
            <person name="Graf L."/>
            <person name="Yang J.H."/>
            <person name="Qiu H."/>
            <person name="Zel Zion U."/>
            <person name="Chan C.X."/>
            <person name="Stephens T.G."/>
            <person name="Weber A.P.M."/>
            <person name="Boo G.H."/>
            <person name="Boo S.M."/>
            <person name="Kim K.M."/>
            <person name="Shin Y."/>
            <person name="Jung M."/>
            <person name="Lee S.J."/>
            <person name="Yim H.S."/>
            <person name="Lee J.H."/>
            <person name="Bhattacharya D."/>
            <person name="Yoon H.S."/>
        </authorList>
    </citation>
    <scope>NUCLEOTIDE SEQUENCE [LARGE SCALE GENOMIC DNA]</scope>
    <source>
        <strain evidence="1 2">SKKU-2015</strain>
        <tissue evidence="1">Whole body</tissue>
    </source>
</reference>
<comment type="caution">
    <text evidence="1">The sequence shown here is derived from an EMBL/GenBank/DDBJ whole genome shotgun (WGS) entry which is preliminary data.</text>
</comment>
<dbReference type="AlphaFoldDB" id="A0A2V3IIG7"/>
<organism evidence="1 2">
    <name type="scientific">Gracilariopsis chorda</name>
    <dbReference type="NCBI Taxonomy" id="448386"/>
    <lineage>
        <taxon>Eukaryota</taxon>
        <taxon>Rhodophyta</taxon>
        <taxon>Florideophyceae</taxon>
        <taxon>Rhodymeniophycidae</taxon>
        <taxon>Gracilariales</taxon>
        <taxon>Gracilariaceae</taxon>
        <taxon>Gracilariopsis</taxon>
    </lineage>
</organism>
<proteinExistence type="predicted"/>
<keyword evidence="2" id="KW-1185">Reference proteome</keyword>
<gene>
    <name evidence="1" type="ORF">BWQ96_08422</name>
</gene>
<protein>
    <submittedName>
        <fullName evidence="1">Uncharacterized protein</fullName>
    </submittedName>
</protein>
<dbReference type="Proteomes" id="UP000247409">
    <property type="component" value="Unassembled WGS sequence"/>
</dbReference>